<dbReference type="SUPFAM" id="SSF52777">
    <property type="entry name" value="CoA-dependent acyltransferases"/>
    <property type="match status" value="2"/>
</dbReference>
<gene>
    <name evidence="4" type="ORF">H6G24_30595</name>
</gene>
<dbReference type="Pfam" id="PF18563">
    <property type="entry name" value="TubC_N"/>
    <property type="match status" value="1"/>
</dbReference>
<dbReference type="Pfam" id="PF00668">
    <property type="entry name" value="Condensation"/>
    <property type="match status" value="1"/>
</dbReference>
<sequence>MKTITEFLAELCSLDIKLWVEDNRLRCSAPKNVLTPAIREELARRKQDILNLISNNNSVLDFDQQLISSIPRAENLPLSFAQQRLWFLAQLEPDSSSYNISAAVRLQGKLNLAALQQSFQEIINRHEALRTSFQTVDGQPIQIIAPSLDFAISIISLDECSLWEQEKQIRHLTIQAAQQRFDLTKSPLLRVNLVQLHPEEYIILLTIHHIVSDAWSMGILVEEFVALYSAFCQGKPSPFAELPIQYADFAVWQRQWLQGERLQTQLNYWKQKLGNIHPQLKFPRQSVNLTNETTQGAEESFTLSQELSKAIYVLSRQEGVTLFMTLLAAFEVLLYCFTGTLDIRVGSPIANRNRVEIEKLIGFFVNTLVLRIDLSGNPSFRELLARSRQVTLEAYAHQDLPFEKLVEELQPQRSLNNHPLYQAWFVLDNNPMPQLQLPDLILTPFDIETRTVRHDLLLSMWETSAGIQGSFEYKTHLFDKVSISRLIEQFEVIIQHVVAKPEIKLQEIVELLNKIDREQQQMKKNNLQATERQKLTIAKRRAVRNI</sequence>
<dbReference type="CDD" id="cd19531">
    <property type="entry name" value="LCL_NRPS-like"/>
    <property type="match status" value="1"/>
</dbReference>
<evidence type="ECO:0000259" key="2">
    <source>
        <dbReference type="Pfam" id="PF00668"/>
    </source>
</evidence>
<dbReference type="RefSeq" id="WP_190549576.1">
    <property type="nucleotide sequence ID" value="NZ_CAWPNO010000103.1"/>
</dbReference>
<dbReference type="Gene3D" id="3.30.559.10">
    <property type="entry name" value="Chloramphenicol acetyltransferase-like domain"/>
    <property type="match status" value="1"/>
</dbReference>
<organism evidence="4 5">
    <name type="scientific">Calothrix parietina FACHB-288</name>
    <dbReference type="NCBI Taxonomy" id="2692896"/>
    <lineage>
        <taxon>Bacteria</taxon>
        <taxon>Bacillati</taxon>
        <taxon>Cyanobacteriota</taxon>
        <taxon>Cyanophyceae</taxon>
        <taxon>Nostocales</taxon>
        <taxon>Calotrichaceae</taxon>
        <taxon>Calothrix</taxon>
    </lineage>
</organism>
<dbReference type="InterPro" id="IPR044894">
    <property type="entry name" value="TubC_N_sf"/>
</dbReference>
<evidence type="ECO:0000313" key="5">
    <source>
        <dbReference type="Proteomes" id="UP000658514"/>
    </source>
</evidence>
<dbReference type="PANTHER" id="PTHR45398:SF1">
    <property type="entry name" value="ENZYME, PUTATIVE (JCVI)-RELATED"/>
    <property type="match status" value="1"/>
</dbReference>
<evidence type="ECO:0000313" key="4">
    <source>
        <dbReference type="EMBL" id="MBD2199775.1"/>
    </source>
</evidence>
<protein>
    <recommendedName>
        <fullName evidence="6">Condensation domain-containing protein</fullName>
    </recommendedName>
</protein>
<name>A0ABR8AI98_9CYAN</name>
<dbReference type="Proteomes" id="UP000658514">
    <property type="component" value="Unassembled WGS sequence"/>
</dbReference>
<dbReference type="EMBL" id="JACJQH010000067">
    <property type="protein sequence ID" value="MBD2199775.1"/>
    <property type="molecule type" value="Genomic_DNA"/>
</dbReference>
<dbReference type="Gene3D" id="3.30.559.30">
    <property type="entry name" value="Nonribosomal peptide synthetase, condensation domain"/>
    <property type="match status" value="1"/>
</dbReference>
<feature type="domain" description="TubC N-terminal docking" evidence="3">
    <location>
        <begin position="4"/>
        <end position="52"/>
    </location>
</feature>
<keyword evidence="1" id="KW-0175">Coiled coil</keyword>
<comment type="caution">
    <text evidence="4">The sequence shown here is derived from an EMBL/GenBank/DDBJ whole genome shotgun (WGS) entry which is preliminary data.</text>
</comment>
<reference evidence="4 5" key="1">
    <citation type="journal article" date="2020" name="ISME J.">
        <title>Comparative genomics reveals insights into cyanobacterial evolution and habitat adaptation.</title>
        <authorList>
            <person name="Chen M.Y."/>
            <person name="Teng W.K."/>
            <person name="Zhao L."/>
            <person name="Hu C.X."/>
            <person name="Zhou Y.K."/>
            <person name="Han B.P."/>
            <person name="Song L.R."/>
            <person name="Shu W.S."/>
        </authorList>
    </citation>
    <scope>NUCLEOTIDE SEQUENCE [LARGE SCALE GENOMIC DNA]</scope>
    <source>
        <strain evidence="4 5">FACHB-288</strain>
    </source>
</reference>
<evidence type="ECO:0000256" key="1">
    <source>
        <dbReference type="SAM" id="Coils"/>
    </source>
</evidence>
<dbReference type="InterPro" id="IPR023213">
    <property type="entry name" value="CAT-like_dom_sf"/>
</dbReference>
<evidence type="ECO:0008006" key="6">
    <source>
        <dbReference type="Google" id="ProtNLM"/>
    </source>
</evidence>
<keyword evidence="5" id="KW-1185">Reference proteome</keyword>
<dbReference type="PANTHER" id="PTHR45398">
    <property type="match status" value="1"/>
</dbReference>
<accession>A0ABR8AI98</accession>
<proteinExistence type="predicted"/>
<feature type="domain" description="Condensation" evidence="2">
    <location>
        <begin position="74"/>
        <end position="510"/>
    </location>
</feature>
<dbReference type="InterPro" id="IPR001242">
    <property type="entry name" value="Condensation_dom"/>
</dbReference>
<feature type="coiled-coil region" evidence="1">
    <location>
        <begin position="505"/>
        <end position="532"/>
    </location>
</feature>
<dbReference type="Gene3D" id="1.10.10.1830">
    <property type="entry name" value="Non-ribosomal peptide synthase, adenylation domain"/>
    <property type="match status" value="1"/>
</dbReference>
<dbReference type="InterPro" id="IPR041464">
    <property type="entry name" value="TubC_N"/>
</dbReference>
<evidence type="ECO:0000259" key="3">
    <source>
        <dbReference type="Pfam" id="PF18563"/>
    </source>
</evidence>